<accession>A0A8H5GC20</accession>
<dbReference type="AlphaFoldDB" id="A0A8H5GC20"/>
<name>A0A8H5GC20_9AGAR</name>
<protein>
    <submittedName>
        <fullName evidence="1">Uncharacterized protein</fullName>
    </submittedName>
</protein>
<evidence type="ECO:0000313" key="2">
    <source>
        <dbReference type="Proteomes" id="UP000559027"/>
    </source>
</evidence>
<organism evidence="1 2">
    <name type="scientific">Leucocoprinus leucothites</name>
    <dbReference type="NCBI Taxonomy" id="201217"/>
    <lineage>
        <taxon>Eukaryota</taxon>
        <taxon>Fungi</taxon>
        <taxon>Dikarya</taxon>
        <taxon>Basidiomycota</taxon>
        <taxon>Agaricomycotina</taxon>
        <taxon>Agaricomycetes</taxon>
        <taxon>Agaricomycetidae</taxon>
        <taxon>Agaricales</taxon>
        <taxon>Agaricineae</taxon>
        <taxon>Agaricaceae</taxon>
        <taxon>Leucocoprinus</taxon>
    </lineage>
</organism>
<proteinExistence type="predicted"/>
<dbReference type="EMBL" id="JAACJO010000002">
    <property type="protein sequence ID" value="KAF5361965.1"/>
    <property type="molecule type" value="Genomic_DNA"/>
</dbReference>
<evidence type="ECO:0000313" key="1">
    <source>
        <dbReference type="EMBL" id="KAF5361965.1"/>
    </source>
</evidence>
<keyword evidence="2" id="KW-1185">Reference proteome</keyword>
<dbReference type="OrthoDB" id="18440at2759"/>
<gene>
    <name evidence="1" type="ORF">D9756_002196</name>
</gene>
<reference evidence="1 2" key="1">
    <citation type="journal article" date="2020" name="ISME J.">
        <title>Uncovering the hidden diversity of litter-decomposition mechanisms in mushroom-forming fungi.</title>
        <authorList>
            <person name="Floudas D."/>
            <person name="Bentzer J."/>
            <person name="Ahren D."/>
            <person name="Johansson T."/>
            <person name="Persson P."/>
            <person name="Tunlid A."/>
        </authorList>
    </citation>
    <scope>NUCLEOTIDE SEQUENCE [LARGE SCALE GENOMIC DNA]</scope>
    <source>
        <strain evidence="1 2">CBS 146.42</strain>
    </source>
</reference>
<comment type="caution">
    <text evidence="1">The sequence shown here is derived from an EMBL/GenBank/DDBJ whole genome shotgun (WGS) entry which is preliminary data.</text>
</comment>
<dbReference type="Proteomes" id="UP000559027">
    <property type="component" value="Unassembled WGS sequence"/>
</dbReference>
<sequence length="101" mass="10923">MRVFAKVIGWRLHVGGRVHRIGRSVAPWVPSPVSFENEVSGDLDDRAILVSGDDVDEDERLDVLDEVVDERRGVNGRARLPIVVAVGGECGVAIGSITYGD</sequence>